<evidence type="ECO:0000256" key="14">
    <source>
        <dbReference type="RuleBase" id="RU366042"/>
    </source>
</evidence>
<evidence type="ECO:0000256" key="8">
    <source>
        <dbReference type="ARBA" id="ARBA00022989"/>
    </source>
</evidence>
<comment type="caution">
    <text evidence="16">The sequence shown here is derived from an EMBL/GenBank/DDBJ whole genome shotgun (WGS) entry which is preliminary data.</text>
</comment>
<comment type="function">
    <text evidence="12">High-conductance magnesium-selective channel that mediates the influx of magnesium into the mitochondrial matrix. Essential for the splicing of mRNA group II introns in mitochondria by affecting mitochondrial magnesium concentrations, which are critical for group II intron splicing. It also suppresses a variety of mitochondrial intron mutations and its absence may disturb the assembly of mitochondrial membrane complexes.</text>
</comment>
<evidence type="ECO:0000256" key="13">
    <source>
        <dbReference type="ARBA" id="ARBA00046701"/>
    </source>
</evidence>
<dbReference type="Gene3D" id="2.40.128.330">
    <property type="match status" value="1"/>
</dbReference>
<feature type="transmembrane region" description="Helical" evidence="14">
    <location>
        <begin position="459"/>
        <end position="481"/>
    </location>
</feature>
<dbReference type="PANTHER" id="PTHR13890:SF0">
    <property type="entry name" value="MAGNESIUM TRANSPORTER MRS2 HOMOLOG, MITOCHONDRIAL"/>
    <property type="match status" value="1"/>
</dbReference>
<evidence type="ECO:0000256" key="15">
    <source>
        <dbReference type="SAM" id="MobiDB-lite"/>
    </source>
</evidence>
<evidence type="ECO:0000256" key="10">
    <source>
        <dbReference type="ARBA" id="ARBA00023128"/>
    </source>
</evidence>
<keyword evidence="10" id="KW-0496">Mitochondrion</keyword>
<accession>A0AAJ0HVT1</accession>
<gene>
    <name evidence="16" type="ORF">B0T25DRAFT_492350</name>
</gene>
<dbReference type="Proteomes" id="UP001275084">
    <property type="component" value="Unassembled WGS sequence"/>
</dbReference>
<dbReference type="SUPFAM" id="SSF144083">
    <property type="entry name" value="Magnesium transport protein CorA, transmembrane region"/>
    <property type="match status" value="1"/>
</dbReference>
<sequence length="541" mass="60507">MPPALKLGAAPSQTLLRFLRAQSEGLSFFAGAAECAALRRSSGNGRSRPPPARPLSTSSTPAPPTRDPAVLQATLWDVETILPKSFRKQRTVPGARAKKGGIASSLVGAQRYSSSEHNPEDKCHPKWQDWLFGSRNKRREQLKDEDLRLQLEEASGSIFPRRSLTAKAALDPRLRCTEVDGNGDVITVDGELKKSELIAKYGLLPRDLRKIDSSNLPHILVRPSAILLNLLHLKVLIKHDRVLLFDVYGSTTSYPQSAFMYDLQGKLQQKQGSGANSLPYEFRALEAVLMSVTSELEADFEAVRDPVIRILSELEDDIDRENLRILLVLSKRVSTFEQKSKLVRDAIEELLEADDDLSAMYLTEKTHDLFRGEDDHTEVELLLESYNKICDEVVQEASNLVSSIKNTEEIIRAILDANRNSLMLLDLKFSVGALGLAVGTFLAGLYGMNLENFIEETNWGFSAVTGLSTAFSLLVCWYGLAKLRKVQRVKMGGGALRHGDRNHWFHDDSADALLDPSNRERLRRINMLKQTAAKQTKRKWF</sequence>
<keyword evidence="3 14" id="KW-0813">Transport</keyword>
<proteinExistence type="inferred from homology"/>
<dbReference type="GO" id="GO:0005743">
    <property type="term" value="C:mitochondrial inner membrane"/>
    <property type="evidence" value="ECO:0007669"/>
    <property type="project" value="UniProtKB-SubCell"/>
</dbReference>
<reference evidence="16" key="2">
    <citation type="submission" date="2023-06" db="EMBL/GenBank/DDBJ databases">
        <authorList>
            <consortium name="Lawrence Berkeley National Laboratory"/>
            <person name="Haridas S."/>
            <person name="Hensen N."/>
            <person name="Bonometti L."/>
            <person name="Westerberg I."/>
            <person name="Brannstrom I.O."/>
            <person name="Guillou S."/>
            <person name="Cros-Aarteil S."/>
            <person name="Calhoun S."/>
            <person name="Kuo A."/>
            <person name="Mondo S."/>
            <person name="Pangilinan J."/>
            <person name="Riley R."/>
            <person name="Labutti K."/>
            <person name="Andreopoulos B."/>
            <person name="Lipzen A."/>
            <person name="Chen C."/>
            <person name="Yanf M."/>
            <person name="Daum C."/>
            <person name="Ng V."/>
            <person name="Clum A."/>
            <person name="Steindorff A."/>
            <person name="Ohm R."/>
            <person name="Martin F."/>
            <person name="Silar P."/>
            <person name="Natvig D."/>
            <person name="Lalanne C."/>
            <person name="Gautier V."/>
            <person name="Ament-Velasquez S.L."/>
            <person name="Kruys A."/>
            <person name="Hutchinson M.I."/>
            <person name="Powell A.J."/>
            <person name="Barry K."/>
            <person name="Miller A.N."/>
            <person name="Grigoriev I.V."/>
            <person name="Debuchy R."/>
            <person name="Gladieux P."/>
            <person name="Thoren M.H."/>
            <person name="Johannesson H."/>
        </authorList>
    </citation>
    <scope>NUCLEOTIDE SEQUENCE</scope>
    <source>
        <strain evidence="16">CBS 955.72</strain>
    </source>
</reference>
<feature type="transmembrane region" description="Helical" evidence="14">
    <location>
        <begin position="429"/>
        <end position="447"/>
    </location>
</feature>
<evidence type="ECO:0000256" key="11">
    <source>
        <dbReference type="ARBA" id="ARBA00023136"/>
    </source>
</evidence>
<keyword evidence="6 14" id="KW-0460">Magnesium</keyword>
<name>A0AAJ0HVT1_9PEZI</name>
<keyword evidence="17" id="KW-1185">Reference proteome</keyword>
<keyword evidence="7" id="KW-0809">Transit peptide</keyword>
<dbReference type="Gene3D" id="1.20.58.340">
    <property type="entry name" value="Magnesium transport protein CorA, transmembrane region"/>
    <property type="match status" value="1"/>
</dbReference>
<keyword evidence="5 14" id="KW-0999">Mitochondrion inner membrane</keyword>
<evidence type="ECO:0000256" key="2">
    <source>
        <dbReference type="ARBA" id="ARBA00009765"/>
    </source>
</evidence>
<dbReference type="GO" id="GO:0015095">
    <property type="term" value="F:magnesium ion transmembrane transporter activity"/>
    <property type="evidence" value="ECO:0007669"/>
    <property type="project" value="UniProtKB-ARBA"/>
</dbReference>
<dbReference type="InterPro" id="IPR045863">
    <property type="entry name" value="CorA_TM1_TM2"/>
</dbReference>
<keyword evidence="9 14" id="KW-0406">Ion transport</keyword>
<dbReference type="AlphaFoldDB" id="A0AAJ0HVT1"/>
<dbReference type="EMBL" id="JAUIQD010000001">
    <property type="protein sequence ID" value="KAK3363519.1"/>
    <property type="molecule type" value="Genomic_DNA"/>
</dbReference>
<evidence type="ECO:0000256" key="12">
    <source>
        <dbReference type="ARBA" id="ARBA00046105"/>
    </source>
</evidence>
<comment type="subcellular location">
    <subcellularLocation>
        <location evidence="1 14">Mitochondrion inner membrane</location>
        <topology evidence="1 14">Multi-pass membrane protein</topology>
    </subcellularLocation>
</comment>
<evidence type="ECO:0000256" key="9">
    <source>
        <dbReference type="ARBA" id="ARBA00023065"/>
    </source>
</evidence>
<protein>
    <recommendedName>
        <fullName evidence="14">Magnesium transporter</fullName>
    </recommendedName>
</protein>
<dbReference type="FunFam" id="2.40.128.330:FF:000002">
    <property type="entry name" value="Inner membrane magnesium transporter mrs2"/>
    <property type="match status" value="1"/>
</dbReference>
<evidence type="ECO:0000313" key="17">
    <source>
        <dbReference type="Proteomes" id="UP001275084"/>
    </source>
</evidence>
<dbReference type="CDD" id="cd12823">
    <property type="entry name" value="Mrs2_Mfm1p-like"/>
    <property type="match status" value="1"/>
</dbReference>
<keyword evidence="4 14" id="KW-0812">Transmembrane</keyword>
<dbReference type="GO" id="GO:0045016">
    <property type="term" value="P:mitochondrial magnesium ion transmembrane transport"/>
    <property type="evidence" value="ECO:0007669"/>
    <property type="project" value="UniProtKB-ARBA"/>
</dbReference>
<comment type="subunit">
    <text evidence="13">Homopentamer. Forms homooligomers. Interacts with MFM1.</text>
</comment>
<dbReference type="FunFam" id="1.20.58.340:FF:000005">
    <property type="entry name" value="Inner membrane magnesium transporter MRS2"/>
    <property type="match status" value="1"/>
</dbReference>
<evidence type="ECO:0000256" key="3">
    <source>
        <dbReference type="ARBA" id="ARBA00022448"/>
    </source>
</evidence>
<keyword evidence="11 14" id="KW-0472">Membrane</keyword>
<dbReference type="PANTHER" id="PTHR13890">
    <property type="entry name" value="RNA SPLICING PROTEIN MRS2, MITOCHONDRIAL"/>
    <property type="match status" value="1"/>
</dbReference>
<evidence type="ECO:0000313" key="16">
    <source>
        <dbReference type="EMBL" id="KAK3363519.1"/>
    </source>
</evidence>
<organism evidence="16 17">
    <name type="scientific">Lasiosphaeria hispida</name>
    <dbReference type="NCBI Taxonomy" id="260671"/>
    <lineage>
        <taxon>Eukaryota</taxon>
        <taxon>Fungi</taxon>
        <taxon>Dikarya</taxon>
        <taxon>Ascomycota</taxon>
        <taxon>Pezizomycotina</taxon>
        <taxon>Sordariomycetes</taxon>
        <taxon>Sordariomycetidae</taxon>
        <taxon>Sordariales</taxon>
        <taxon>Lasiosphaeriaceae</taxon>
        <taxon>Lasiosphaeria</taxon>
    </lineage>
</organism>
<evidence type="ECO:0000256" key="5">
    <source>
        <dbReference type="ARBA" id="ARBA00022792"/>
    </source>
</evidence>
<evidence type="ECO:0000256" key="4">
    <source>
        <dbReference type="ARBA" id="ARBA00022692"/>
    </source>
</evidence>
<evidence type="ECO:0000256" key="1">
    <source>
        <dbReference type="ARBA" id="ARBA00004448"/>
    </source>
</evidence>
<dbReference type="InterPro" id="IPR039204">
    <property type="entry name" value="MRS2-like"/>
</dbReference>
<feature type="region of interest" description="Disordered" evidence="15">
    <location>
        <begin position="39"/>
        <end position="67"/>
    </location>
</feature>
<evidence type="ECO:0000256" key="6">
    <source>
        <dbReference type="ARBA" id="ARBA00022842"/>
    </source>
</evidence>
<reference evidence="16" key="1">
    <citation type="journal article" date="2023" name="Mol. Phylogenet. Evol.">
        <title>Genome-scale phylogeny and comparative genomics of the fungal order Sordariales.</title>
        <authorList>
            <person name="Hensen N."/>
            <person name="Bonometti L."/>
            <person name="Westerberg I."/>
            <person name="Brannstrom I.O."/>
            <person name="Guillou S."/>
            <person name="Cros-Aarteil S."/>
            <person name="Calhoun S."/>
            <person name="Haridas S."/>
            <person name="Kuo A."/>
            <person name="Mondo S."/>
            <person name="Pangilinan J."/>
            <person name="Riley R."/>
            <person name="LaButti K."/>
            <person name="Andreopoulos B."/>
            <person name="Lipzen A."/>
            <person name="Chen C."/>
            <person name="Yan M."/>
            <person name="Daum C."/>
            <person name="Ng V."/>
            <person name="Clum A."/>
            <person name="Steindorff A."/>
            <person name="Ohm R.A."/>
            <person name="Martin F."/>
            <person name="Silar P."/>
            <person name="Natvig D.O."/>
            <person name="Lalanne C."/>
            <person name="Gautier V."/>
            <person name="Ament-Velasquez S.L."/>
            <person name="Kruys A."/>
            <person name="Hutchinson M.I."/>
            <person name="Powell A.J."/>
            <person name="Barry K."/>
            <person name="Miller A.N."/>
            <person name="Grigoriev I.V."/>
            <person name="Debuchy R."/>
            <person name="Gladieux P."/>
            <person name="Hiltunen Thoren M."/>
            <person name="Johannesson H."/>
        </authorList>
    </citation>
    <scope>NUCLEOTIDE SEQUENCE</scope>
    <source>
        <strain evidence="16">CBS 955.72</strain>
    </source>
</reference>
<comment type="similarity">
    <text evidence="2 14">Belongs to the CorA metal ion transporter (MIT) (TC 1.A.35) family.</text>
</comment>
<dbReference type="Pfam" id="PF22099">
    <property type="entry name" value="MRS2-like"/>
    <property type="match status" value="1"/>
</dbReference>
<evidence type="ECO:0000256" key="7">
    <source>
        <dbReference type="ARBA" id="ARBA00022946"/>
    </source>
</evidence>
<keyword evidence="8 14" id="KW-1133">Transmembrane helix</keyword>